<feature type="region of interest" description="Domain III" evidence="6">
    <location>
        <begin position="163"/>
        <end position="235"/>
    </location>
</feature>
<dbReference type="HAMAP" id="MF_00031">
    <property type="entry name" value="DNA_HJ_migration_RuvA"/>
    <property type="match status" value="1"/>
</dbReference>
<comment type="function">
    <text evidence="6">The RuvA-RuvB-RuvC complex processes Holliday junction (HJ) DNA during genetic recombination and DNA repair, while the RuvA-RuvB complex plays an important role in the rescue of blocked DNA replication forks via replication fork reversal (RFR). RuvA specifically binds to HJ cruciform DNA, conferring on it an open structure. The RuvB hexamer acts as an ATP-dependent pump, pulling dsDNA into and through the RuvAB complex. HJ branch migration allows RuvC to scan DNA until it finds its consensus sequence, where it cleaves and resolves the cruciform DNA.</text>
</comment>
<evidence type="ECO:0000313" key="9">
    <source>
        <dbReference type="EMBL" id="EJW21446.1"/>
    </source>
</evidence>
<keyword evidence="3 6" id="KW-0238">DNA-binding</keyword>
<organism evidence="9 10">
    <name type="scientific">alpha proteobacterium IMCC14465</name>
    <dbReference type="NCBI Taxonomy" id="1220535"/>
    <lineage>
        <taxon>Bacteria</taxon>
        <taxon>Pseudomonadati</taxon>
        <taxon>Pseudomonadota</taxon>
        <taxon>Alphaproteobacteria</taxon>
        <taxon>PS1 clade</taxon>
    </lineage>
</organism>
<comment type="domain">
    <text evidence="6">Has three domains with a flexible linker between the domains II and III and assumes an 'L' shape. Domain III is highly mobile and contacts RuvB.</text>
</comment>
<keyword evidence="2 6" id="KW-0227">DNA damage</keyword>
<comment type="caution">
    <text evidence="9">The sequence shown here is derived from an EMBL/GenBank/DDBJ whole genome shotgun (WGS) entry which is preliminary data.</text>
</comment>
<dbReference type="Proteomes" id="UP000004836">
    <property type="component" value="Unassembled WGS sequence"/>
</dbReference>
<comment type="subunit">
    <text evidence="6">Homotetramer. Forms an RuvA(8)-RuvB(12)-Holliday junction (HJ) complex. HJ DNA is sandwiched between 2 RuvA tetramers; dsDNA enters through RuvA and exits via RuvB. An RuvB hexamer assembles on each DNA strand where it exits the tetramer. Each RuvB hexamer is contacted by two RuvA subunits (via domain III) on 2 adjacent RuvB subunits; this complex drives branch migration. In the full resolvosome a probable DNA-RuvA(4)-RuvB(12)-RuvC(2) complex forms which resolves the HJ.</text>
</comment>
<dbReference type="EMBL" id="ALYF01000003">
    <property type="protein sequence ID" value="EJW21446.1"/>
    <property type="molecule type" value="Genomic_DNA"/>
</dbReference>
<dbReference type="InterPro" id="IPR036267">
    <property type="entry name" value="RuvA_C_sf"/>
</dbReference>
<dbReference type="GO" id="GO:0005737">
    <property type="term" value="C:cytoplasm"/>
    <property type="evidence" value="ECO:0007669"/>
    <property type="project" value="UniProtKB-SubCell"/>
</dbReference>
<name>J9DHR0_9PROT</name>
<comment type="similarity">
    <text evidence="6">Belongs to the RuvA family.</text>
</comment>
<evidence type="ECO:0000256" key="6">
    <source>
        <dbReference type="HAMAP-Rule" id="MF_00031"/>
    </source>
</evidence>
<dbReference type="GO" id="GO:0006281">
    <property type="term" value="P:DNA repair"/>
    <property type="evidence" value="ECO:0007669"/>
    <property type="project" value="UniProtKB-UniRule"/>
</dbReference>
<dbReference type="GO" id="GO:0006310">
    <property type="term" value="P:DNA recombination"/>
    <property type="evidence" value="ECO:0007669"/>
    <property type="project" value="UniProtKB-UniRule"/>
</dbReference>
<feature type="region of interest" description="Flexible linker" evidence="6">
    <location>
        <begin position="150"/>
        <end position="162"/>
    </location>
</feature>
<dbReference type="Gene3D" id="1.10.8.10">
    <property type="entry name" value="DNA helicase RuvA subunit, C-terminal domain"/>
    <property type="match status" value="1"/>
</dbReference>
<dbReference type="GO" id="GO:0005524">
    <property type="term" value="F:ATP binding"/>
    <property type="evidence" value="ECO:0007669"/>
    <property type="project" value="InterPro"/>
</dbReference>
<protein>
    <recommendedName>
        <fullName evidence="6">Holliday junction branch migration complex subunit RuvA</fullName>
    </recommendedName>
</protein>
<comment type="subcellular location">
    <subcellularLocation>
        <location evidence="6">Cytoplasm</location>
    </subcellularLocation>
</comment>
<keyword evidence="1 6" id="KW-0963">Cytoplasm</keyword>
<dbReference type="PATRIC" id="fig|1220535.3.peg.1236"/>
<keyword evidence="10" id="KW-1185">Reference proteome</keyword>
<dbReference type="AlphaFoldDB" id="J9DHR0"/>
<dbReference type="SUPFAM" id="SSF50249">
    <property type="entry name" value="Nucleic acid-binding proteins"/>
    <property type="match status" value="1"/>
</dbReference>
<evidence type="ECO:0000256" key="4">
    <source>
        <dbReference type="ARBA" id="ARBA00023172"/>
    </source>
</evidence>
<proteinExistence type="inferred from homology"/>
<dbReference type="Gene3D" id="2.40.50.140">
    <property type="entry name" value="Nucleic acid-binding proteins"/>
    <property type="match status" value="1"/>
</dbReference>
<evidence type="ECO:0000256" key="3">
    <source>
        <dbReference type="ARBA" id="ARBA00023125"/>
    </source>
</evidence>
<dbReference type="Gene3D" id="1.10.150.20">
    <property type="entry name" value="5' to 3' exonuclease, C-terminal subdomain"/>
    <property type="match status" value="1"/>
</dbReference>
<evidence type="ECO:0000259" key="8">
    <source>
        <dbReference type="Pfam" id="PF07499"/>
    </source>
</evidence>
<gene>
    <name evidence="6" type="primary">ruvA</name>
    <name evidence="9" type="ORF">IMCC14465_12420</name>
</gene>
<feature type="domain" description="Holliday junction DNA helicase RuvA C-terminal" evidence="8">
    <location>
        <begin position="171"/>
        <end position="231"/>
    </location>
</feature>
<feature type="domain" description="DNA helicase Holliday junction RuvA type" evidence="7">
    <location>
        <begin position="1"/>
        <end position="62"/>
    </location>
</feature>
<dbReference type="Pfam" id="PF14520">
    <property type="entry name" value="HHH_5"/>
    <property type="match status" value="1"/>
</dbReference>
<dbReference type="GO" id="GO:0048476">
    <property type="term" value="C:Holliday junction resolvase complex"/>
    <property type="evidence" value="ECO:0007669"/>
    <property type="project" value="UniProtKB-UniRule"/>
</dbReference>
<dbReference type="Pfam" id="PF07499">
    <property type="entry name" value="RuvA_C"/>
    <property type="match status" value="1"/>
</dbReference>
<dbReference type="OrthoDB" id="5293449at2"/>
<evidence type="ECO:0000256" key="1">
    <source>
        <dbReference type="ARBA" id="ARBA00022490"/>
    </source>
</evidence>
<dbReference type="SUPFAM" id="SSF47781">
    <property type="entry name" value="RuvA domain 2-like"/>
    <property type="match status" value="1"/>
</dbReference>
<dbReference type="InterPro" id="IPR011114">
    <property type="entry name" value="RuvA_C"/>
</dbReference>
<dbReference type="SUPFAM" id="SSF46929">
    <property type="entry name" value="DNA helicase RuvA subunit, C-terminal domain"/>
    <property type="match status" value="1"/>
</dbReference>
<dbReference type="eggNOG" id="COG0632">
    <property type="taxonomic scope" value="Bacteria"/>
</dbReference>
<dbReference type="InterPro" id="IPR000085">
    <property type="entry name" value="RuvA"/>
</dbReference>
<dbReference type="InterPro" id="IPR013849">
    <property type="entry name" value="DNA_helicase_Holl-junc_RuvA_I"/>
</dbReference>
<accession>J9DHR0</accession>
<sequence>MIGRLKGLVDGVGDGWVLIDVNGVCYLVEGSGRMLSSLPGQGERVTLAIETYVREDQFRLFGFLSEEERSWFKLLLGVQGVGAKVALAIQSVLSVGELSQAVMAQDKTMVSRAPGVGPKVAQRIVQELKDKIPETSFVVAGQHMTGGEIGSEIRGEVGGAGISDNPAVNTAVSDALSALTNLGYARSQAHVAVMTVMGQINQSSGEAGGEAGGGSEDISTQDLIKRALKELAENA</sequence>
<dbReference type="InterPro" id="IPR012340">
    <property type="entry name" value="NA-bd_OB-fold"/>
</dbReference>
<dbReference type="Pfam" id="PF01330">
    <property type="entry name" value="RuvA_N"/>
    <property type="match status" value="1"/>
</dbReference>
<dbReference type="GO" id="GO:0009379">
    <property type="term" value="C:Holliday junction helicase complex"/>
    <property type="evidence" value="ECO:0007669"/>
    <property type="project" value="InterPro"/>
</dbReference>
<evidence type="ECO:0000256" key="2">
    <source>
        <dbReference type="ARBA" id="ARBA00022763"/>
    </source>
</evidence>
<dbReference type="GO" id="GO:0009378">
    <property type="term" value="F:four-way junction helicase activity"/>
    <property type="evidence" value="ECO:0007669"/>
    <property type="project" value="InterPro"/>
</dbReference>
<reference evidence="9 10" key="1">
    <citation type="journal article" date="2012" name="J. Bacteriol.">
        <title>Genome Sequence of Strain IMCC14465, Isolated from the East Sea, Belonging to the PS1 Clade of Alphaproteobacteria.</title>
        <authorList>
            <person name="Yang S.J."/>
            <person name="Kang I."/>
            <person name="Cho J.C."/>
        </authorList>
    </citation>
    <scope>NUCLEOTIDE SEQUENCE [LARGE SCALE GENOMIC DNA]</scope>
    <source>
        <strain evidence="9 10">IMCC14465</strain>
    </source>
</reference>
<dbReference type="CDD" id="cd14332">
    <property type="entry name" value="UBA_RuvA_C"/>
    <property type="match status" value="1"/>
</dbReference>
<keyword evidence="4 6" id="KW-0233">DNA recombination</keyword>
<dbReference type="InterPro" id="IPR010994">
    <property type="entry name" value="RuvA_2-like"/>
</dbReference>
<feature type="region of interest" description="Domain I" evidence="6">
    <location>
        <begin position="1"/>
        <end position="64"/>
    </location>
</feature>
<comment type="caution">
    <text evidence="6">Lacks conserved residue(s) required for the propagation of feature annotation.</text>
</comment>
<dbReference type="GO" id="GO:0000400">
    <property type="term" value="F:four-way junction DNA binding"/>
    <property type="evidence" value="ECO:0007669"/>
    <property type="project" value="UniProtKB-UniRule"/>
</dbReference>
<dbReference type="NCBIfam" id="TIGR00084">
    <property type="entry name" value="ruvA"/>
    <property type="match status" value="1"/>
</dbReference>
<keyword evidence="5 6" id="KW-0234">DNA repair</keyword>
<evidence type="ECO:0000256" key="5">
    <source>
        <dbReference type="ARBA" id="ARBA00023204"/>
    </source>
</evidence>
<dbReference type="STRING" id="1220535.IMCC14465_12420"/>
<evidence type="ECO:0000259" key="7">
    <source>
        <dbReference type="Pfam" id="PF01330"/>
    </source>
</evidence>
<evidence type="ECO:0000313" key="10">
    <source>
        <dbReference type="Proteomes" id="UP000004836"/>
    </source>
</evidence>